<dbReference type="PANTHER" id="PTHR46461">
    <property type="entry name" value="KELCH DOMAIN-CONTAINING PROTEIN 3"/>
    <property type="match status" value="1"/>
</dbReference>
<dbReference type="InterPro" id="IPR052637">
    <property type="entry name" value="KLHDC3-like"/>
</dbReference>
<keyword evidence="2" id="KW-1185">Reference proteome</keyword>
<proteinExistence type="predicted"/>
<gene>
    <name evidence="1" type="ORF">V5799_016092</name>
</gene>
<accession>A0AAQ4F607</accession>
<organism evidence="1 2">
    <name type="scientific">Amblyomma americanum</name>
    <name type="common">Lone star tick</name>
    <dbReference type="NCBI Taxonomy" id="6943"/>
    <lineage>
        <taxon>Eukaryota</taxon>
        <taxon>Metazoa</taxon>
        <taxon>Ecdysozoa</taxon>
        <taxon>Arthropoda</taxon>
        <taxon>Chelicerata</taxon>
        <taxon>Arachnida</taxon>
        <taxon>Acari</taxon>
        <taxon>Parasitiformes</taxon>
        <taxon>Ixodida</taxon>
        <taxon>Ixodoidea</taxon>
        <taxon>Ixodidae</taxon>
        <taxon>Amblyomminae</taxon>
        <taxon>Amblyomma</taxon>
    </lineage>
</organism>
<dbReference type="Gene3D" id="2.120.10.80">
    <property type="entry name" value="Kelch-type beta propeller"/>
    <property type="match status" value="2"/>
</dbReference>
<reference evidence="1 2" key="1">
    <citation type="journal article" date="2023" name="Arcadia Sci">
        <title>De novo assembly of a long-read Amblyomma americanum tick genome.</title>
        <authorList>
            <person name="Chou S."/>
            <person name="Poskanzer K.E."/>
            <person name="Rollins M."/>
            <person name="Thuy-Boun P.S."/>
        </authorList>
    </citation>
    <scope>NUCLEOTIDE SEQUENCE [LARGE SCALE GENOMIC DNA]</scope>
    <source>
        <strain evidence="1">F_SG_1</strain>
        <tissue evidence="1">Salivary glands</tissue>
    </source>
</reference>
<sequence length="353" mass="39396">MKDVPSAVNDHAISIKGNIYSFDITYGPKDFIDVYIFRPACYIWDLVRTQPLPDGRPTRFLGFNVVAYGDCAYVCGGWAPGQSVSGGNLYRFDTNTMTWSCPEVCGDGPTYVCHVACVVLNCMYIIGSEQGGTLHFLDLDTYKWHRIHTTGDAPRCPPFKSACAIGSRIYVFGSAPYDNSVFYLDTVDSKWVRPHVEGVAPVIRISHAVFVYKGEMYIFGGYNRQQRILFADLHKYDPGRSCWTQVRPKRSGPCARVLQACCVIGDRVFLFRGRTSMRIRGGLSLPGDRQLVAPHLFAEAPLTDLHALDFAPKLQTLCLAALIDARVEIVNVPAIVMKEYNAMTERDINQPPS</sequence>
<dbReference type="EMBL" id="JARKHS020006543">
    <property type="protein sequence ID" value="KAK8782567.1"/>
    <property type="molecule type" value="Genomic_DNA"/>
</dbReference>
<dbReference type="SUPFAM" id="SSF117281">
    <property type="entry name" value="Kelch motif"/>
    <property type="match status" value="1"/>
</dbReference>
<dbReference type="PANTHER" id="PTHR46461:SF1">
    <property type="entry name" value="KELCH DOMAIN-CONTAINING PROTEIN 3"/>
    <property type="match status" value="1"/>
</dbReference>
<protein>
    <recommendedName>
        <fullName evidence="3">Kelch repeat protein</fullName>
    </recommendedName>
</protein>
<dbReference type="GO" id="GO:0003682">
    <property type="term" value="F:chromatin binding"/>
    <property type="evidence" value="ECO:0007669"/>
    <property type="project" value="InterPro"/>
</dbReference>
<comment type="caution">
    <text evidence="1">The sequence shown here is derived from an EMBL/GenBank/DDBJ whole genome shotgun (WGS) entry which is preliminary data.</text>
</comment>
<dbReference type="Proteomes" id="UP001321473">
    <property type="component" value="Unassembled WGS sequence"/>
</dbReference>
<name>A0AAQ4F607_AMBAM</name>
<dbReference type="Pfam" id="PF24681">
    <property type="entry name" value="Kelch_KLHDC2_KLHL20_DRC7"/>
    <property type="match status" value="1"/>
</dbReference>
<evidence type="ECO:0008006" key="3">
    <source>
        <dbReference type="Google" id="ProtNLM"/>
    </source>
</evidence>
<dbReference type="AlphaFoldDB" id="A0AAQ4F607"/>
<dbReference type="InterPro" id="IPR015915">
    <property type="entry name" value="Kelch-typ_b-propeller"/>
</dbReference>
<dbReference type="GO" id="GO:0005737">
    <property type="term" value="C:cytoplasm"/>
    <property type="evidence" value="ECO:0007669"/>
    <property type="project" value="TreeGrafter"/>
</dbReference>
<evidence type="ECO:0000313" key="2">
    <source>
        <dbReference type="Proteomes" id="UP001321473"/>
    </source>
</evidence>
<evidence type="ECO:0000313" key="1">
    <source>
        <dbReference type="EMBL" id="KAK8782567.1"/>
    </source>
</evidence>